<evidence type="ECO:0000313" key="2">
    <source>
        <dbReference type="Proteomes" id="UP001244207"/>
    </source>
</evidence>
<organism evidence="1 2">
    <name type="scientific">Glomerella acutata</name>
    <name type="common">Colletotrichum acutatum</name>
    <dbReference type="NCBI Taxonomy" id="27357"/>
    <lineage>
        <taxon>Eukaryota</taxon>
        <taxon>Fungi</taxon>
        <taxon>Dikarya</taxon>
        <taxon>Ascomycota</taxon>
        <taxon>Pezizomycotina</taxon>
        <taxon>Sordariomycetes</taxon>
        <taxon>Hypocreomycetidae</taxon>
        <taxon>Glomerellales</taxon>
        <taxon>Glomerellaceae</taxon>
        <taxon>Colletotrichum</taxon>
        <taxon>Colletotrichum acutatum species complex</taxon>
    </lineage>
</organism>
<proteinExistence type="predicted"/>
<sequence>MTSPEFDSPIHARALPNHLLETREDSSTPSPLFLLPPSIPETSLTVLVLFPATLRHLCVRIYWGPRDLNLSPNEILAANRPGNDWLSLSSPAIPSVILTAVLTSQARPSLRYGSSFLIYGSPIELEQASSIERLSHLNTEHRDRDMAKYVTITPIRAKSWGESSLEEKVVMRECSMLIA</sequence>
<reference evidence="1" key="1">
    <citation type="submission" date="2021-12" db="EMBL/GenBank/DDBJ databases">
        <title>Comparative genomics, transcriptomics and evolutionary studies reveal genomic signatures of adaptation to plant cell wall in hemibiotrophic fungi.</title>
        <authorList>
            <consortium name="DOE Joint Genome Institute"/>
            <person name="Baroncelli R."/>
            <person name="Diaz J.F."/>
            <person name="Benocci T."/>
            <person name="Peng M."/>
            <person name="Battaglia E."/>
            <person name="Haridas S."/>
            <person name="Andreopoulos W."/>
            <person name="Labutti K."/>
            <person name="Pangilinan J."/>
            <person name="Floch G.L."/>
            <person name="Makela M.R."/>
            <person name="Henrissat B."/>
            <person name="Grigoriev I.V."/>
            <person name="Crouch J.A."/>
            <person name="De Vries R.P."/>
            <person name="Sukno S.A."/>
            <person name="Thon M.R."/>
        </authorList>
    </citation>
    <scope>NUCLEOTIDE SEQUENCE</scope>
    <source>
        <strain evidence="1">CBS 112980</strain>
    </source>
</reference>
<dbReference type="GeneID" id="85397343"/>
<dbReference type="AlphaFoldDB" id="A0AAD8XMW4"/>
<gene>
    <name evidence="1" type="ORF">BDZ83DRAFT_747489</name>
</gene>
<keyword evidence="2" id="KW-1185">Reference proteome</keyword>
<dbReference type="EMBL" id="JAHMHS010000007">
    <property type="protein sequence ID" value="KAK1730266.1"/>
    <property type="molecule type" value="Genomic_DNA"/>
</dbReference>
<protein>
    <submittedName>
        <fullName evidence="1">Uncharacterized protein</fullName>
    </submittedName>
</protein>
<name>A0AAD8XMW4_GLOAC</name>
<comment type="caution">
    <text evidence="1">The sequence shown here is derived from an EMBL/GenBank/DDBJ whole genome shotgun (WGS) entry which is preliminary data.</text>
</comment>
<dbReference type="RefSeq" id="XP_060370321.1">
    <property type="nucleotide sequence ID" value="XM_060513445.1"/>
</dbReference>
<evidence type="ECO:0000313" key="1">
    <source>
        <dbReference type="EMBL" id="KAK1730266.1"/>
    </source>
</evidence>
<accession>A0AAD8XMW4</accession>
<dbReference type="Proteomes" id="UP001244207">
    <property type="component" value="Unassembled WGS sequence"/>
</dbReference>